<name>A0A2M6RAR2_9BACT</name>
<proteinExistence type="predicted"/>
<dbReference type="SUPFAM" id="SSF49384">
    <property type="entry name" value="Carbohydrate-binding domain"/>
    <property type="match status" value="1"/>
</dbReference>
<dbReference type="Gene3D" id="2.60.40.680">
    <property type="match status" value="1"/>
</dbReference>
<dbReference type="EMBL" id="PEZX01000021">
    <property type="protein sequence ID" value="PIS07051.1"/>
    <property type="molecule type" value="Genomic_DNA"/>
</dbReference>
<gene>
    <name evidence="1" type="ORF">COT79_01320</name>
</gene>
<dbReference type="GO" id="GO:0030246">
    <property type="term" value="F:carbohydrate binding"/>
    <property type="evidence" value="ECO:0007669"/>
    <property type="project" value="InterPro"/>
</dbReference>
<protein>
    <submittedName>
        <fullName evidence="1">Uncharacterized protein</fullName>
    </submittedName>
</protein>
<comment type="caution">
    <text evidence="1">The sequence shown here is derived from an EMBL/GenBank/DDBJ whole genome shotgun (WGS) entry which is preliminary data.</text>
</comment>
<dbReference type="InterPro" id="IPR008965">
    <property type="entry name" value="CBM2/CBM3_carb-bd_dom_sf"/>
</dbReference>
<evidence type="ECO:0000313" key="2">
    <source>
        <dbReference type="Proteomes" id="UP000231162"/>
    </source>
</evidence>
<dbReference type="AlphaFoldDB" id="A0A2M6RAR2"/>
<organism evidence="1 2">
    <name type="scientific">Candidatus Berkelbacteria bacterium CG10_big_fil_rev_8_21_14_0_10_43_14</name>
    <dbReference type="NCBI Taxonomy" id="1974515"/>
    <lineage>
        <taxon>Bacteria</taxon>
        <taxon>Candidatus Berkelbacteria</taxon>
    </lineage>
</organism>
<reference evidence="2" key="1">
    <citation type="submission" date="2017-09" db="EMBL/GenBank/DDBJ databases">
        <title>Depth-based differentiation of microbial function through sediment-hosted aquifers and enrichment of novel symbionts in the deep terrestrial subsurface.</title>
        <authorList>
            <person name="Probst A.J."/>
            <person name="Ladd B."/>
            <person name="Jarett J.K."/>
            <person name="Geller-Mcgrath D.E."/>
            <person name="Sieber C.M.K."/>
            <person name="Emerson J.B."/>
            <person name="Anantharaman K."/>
            <person name="Thomas B.C."/>
            <person name="Malmstrom R."/>
            <person name="Stieglmeier M."/>
            <person name="Klingl A."/>
            <person name="Woyke T."/>
            <person name="Ryan C.M."/>
            <person name="Banfield J.F."/>
        </authorList>
    </citation>
    <scope>NUCLEOTIDE SEQUENCE [LARGE SCALE GENOMIC DNA]</scope>
</reference>
<accession>A0A2M6RAR2</accession>
<evidence type="ECO:0000313" key="1">
    <source>
        <dbReference type="EMBL" id="PIS07051.1"/>
    </source>
</evidence>
<sequence>MSLHKKTQSFLGILSVVALSVFGTGLYVLQQGSIASQADVVTDNEAQPSVSLAVSSAQLNVGASGLLTISGNNFSTVPVTGGTLAIAFPPNLIAVTTVTTDGGVLDTPYSQTIDNATGLVILTFLPPAGVTTDGSIAKIGYTALQPGSVTFSLITGQPEPNDTTGFTTLSDVRVPPLFLDTSFTIL</sequence>
<dbReference type="Proteomes" id="UP000231162">
    <property type="component" value="Unassembled WGS sequence"/>
</dbReference>